<dbReference type="InterPro" id="IPR001584">
    <property type="entry name" value="Integrase_cat-core"/>
</dbReference>
<dbReference type="OrthoDB" id="44654at2759"/>
<feature type="region of interest" description="Disordered" evidence="1">
    <location>
        <begin position="76"/>
        <end position="95"/>
    </location>
</feature>
<sequence length="944" mass="105698">MCFNNIFIPMFGIAYKLLQAIANSILTVGTAIVQIESCVFRHFNYIDPIFNCIQRFERLMSSVRIHTNPSMAIRPSGICRRHNSSNNKSSSGRHSGMYHARKRLATKRSIITQPWADYWPTQTQVRSNPRTQTWYQRRPLRYKTRNALPAPTIPQSFYPIDDPSYLDVTWYDAISPYWTGGMIWNSAYVLNHQVVSVTTDPIFVSNLSPTLEMSGTVQPPEARSGGKNVGPRTTIALDSGSSIHIFKDAFLLADILSDDSKSIAVRTTDSKFQVNDIGRLCDDLNTLPLPRDGYYYYPNGVANLLSLAMLTETKRVVMDSAIDNAIYVFNDDGSYIRFAKTSNGMYCIDIGTDSNDHVVMAHQTVKGESAQFSAIDCRRAAKVRELQQVLACPSDIDLANAVEHNIIGYNRFTRRDIRIAKKIYGPDVPSLKGKTVKRPSKMPENDTSELPSFILKEYTDVHISIDLMHVNGVKFLIAHSKHIGLLQTYCVRKNNREAILACILKIVQSYKSRSVFKVVTIEADGAFKSIKHELEGDPYNITLSTCDADRHVETIERQIRFLKERIRAVRLMMPYKKLPMRFTIEMVHQVAQLINSLPKSNGIHAILSPREIVSGKKFRCPTIKIGQYVQGLTGGTNSTDQERSIDALYIGRADNGSGHSVFKLSTKQVVSVNRVVIIPTSEATITAVNHIGNEEGQPEGLEFSDMNGKITLDDFAANDNNDDDSNASDADFKMDEEYQDELDKERKLELKDNPDNDADPDSTGFGSDDPDSQIDFFQNPIQQHNQGVEPVIFDNRTRSANNPTVALTTTTPAAKQECGSDKKKKYPIINDGTHLIEEDLDDDVIQDNTVVPNNDKVIDTAVEEPSVPSELVSDLGSYWAFAQSSHAYVLNTIASYNNIEASKSTPQYGFNRGLKEFKDLGYEATVLEPAWCTKIQPGVNQGLK</sequence>
<dbReference type="GO" id="GO:0015074">
    <property type="term" value="P:DNA integration"/>
    <property type="evidence" value="ECO:0007669"/>
    <property type="project" value="InterPro"/>
</dbReference>
<evidence type="ECO:0000256" key="1">
    <source>
        <dbReference type="SAM" id="MobiDB-lite"/>
    </source>
</evidence>
<evidence type="ECO:0000313" key="4">
    <source>
        <dbReference type="Proteomes" id="UP000095751"/>
    </source>
</evidence>
<dbReference type="KEGG" id="fcy:FRACYDRAFT_233802"/>
<gene>
    <name evidence="3" type="ORF">FRACYDRAFT_233802</name>
</gene>
<organism evidence="3 4">
    <name type="scientific">Fragilariopsis cylindrus CCMP1102</name>
    <dbReference type="NCBI Taxonomy" id="635003"/>
    <lineage>
        <taxon>Eukaryota</taxon>
        <taxon>Sar</taxon>
        <taxon>Stramenopiles</taxon>
        <taxon>Ochrophyta</taxon>
        <taxon>Bacillariophyta</taxon>
        <taxon>Bacillariophyceae</taxon>
        <taxon>Bacillariophycidae</taxon>
        <taxon>Bacillariales</taxon>
        <taxon>Bacillariaceae</taxon>
        <taxon>Fragilariopsis</taxon>
    </lineage>
</organism>
<protein>
    <recommendedName>
        <fullName evidence="2">Integrase catalytic domain-containing protein</fullName>
    </recommendedName>
</protein>
<feature type="region of interest" description="Disordered" evidence="1">
    <location>
        <begin position="712"/>
        <end position="776"/>
    </location>
</feature>
<reference evidence="3 4" key="1">
    <citation type="submission" date="2016-09" db="EMBL/GenBank/DDBJ databases">
        <title>Extensive genetic diversity and differential bi-allelic expression allows diatom success in the polar Southern Ocean.</title>
        <authorList>
            <consortium name="DOE Joint Genome Institute"/>
            <person name="Mock T."/>
            <person name="Otillar R.P."/>
            <person name="Strauss J."/>
            <person name="Dupont C."/>
            <person name="Frickenhaus S."/>
            <person name="Maumus F."/>
            <person name="Mcmullan M."/>
            <person name="Sanges R."/>
            <person name="Schmutz J."/>
            <person name="Toseland A."/>
            <person name="Valas R."/>
            <person name="Veluchamy A."/>
            <person name="Ward B.J."/>
            <person name="Allen A."/>
            <person name="Barry K."/>
            <person name="Falciatore A."/>
            <person name="Ferrante M."/>
            <person name="Fortunato A.E."/>
            <person name="Gloeckner G."/>
            <person name="Gruber A."/>
            <person name="Hipkin R."/>
            <person name="Janech M."/>
            <person name="Kroth P."/>
            <person name="Leese F."/>
            <person name="Lindquist E."/>
            <person name="Lyon B.R."/>
            <person name="Martin J."/>
            <person name="Mayer C."/>
            <person name="Parker M."/>
            <person name="Quesneville H."/>
            <person name="Raymond J."/>
            <person name="Uhlig C."/>
            <person name="Valentin K.U."/>
            <person name="Worden A.Z."/>
            <person name="Armbrust E.V."/>
            <person name="Bowler C."/>
            <person name="Green B."/>
            <person name="Moulton V."/>
            <person name="Van Oosterhout C."/>
            <person name="Grigoriev I."/>
        </authorList>
    </citation>
    <scope>NUCLEOTIDE SEQUENCE [LARGE SCALE GENOMIC DNA]</scope>
    <source>
        <strain evidence="3 4">CCMP1102</strain>
    </source>
</reference>
<dbReference type="InParanoid" id="A0A1E7FZP8"/>
<dbReference type="Proteomes" id="UP000095751">
    <property type="component" value="Unassembled WGS sequence"/>
</dbReference>
<feature type="domain" description="Integrase catalytic" evidence="2">
    <location>
        <begin position="447"/>
        <end position="617"/>
    </location>
</feature>
<proteinExistence type="predicted"/>
<name>A0A1E7FZP8_9STRA</name>
<evidence type="ECO:0000313" key="3">
    <source>
        <dbReference type="EMBL" id="OEU23631.1"/>
    </source>
</evidence>
<dbReference type="PROSITE" id="PS50994">
    <property type="entry name" value="INTEGRASE"/>
    <property type="match status" value="1"/>
</dbReference>
<dbReference type="AlphaFoldDB" id="A0A1E7FZP8"/>
<feature type="compositionally biased region" description="Low complexity" evidence="1">
    <location>
        <begin position="84"/>
        <end position="95"/>
    </location>
</feature>
<evidence type="ECO:0000259" key="2">
    <source>
        <dbReference type="PROSITE" id="PS50994"/>
    </source>
</evidence>
<keyword evidence="4" id="KW-1185">Reference proteome</keyword>
<feature type="compositionally biased region" description="Basic and acidic residues" evidence="1">
    <location>
        <begin position="730"/>
        <end position="754"/>
    </location>
</feature>
<accession>A0A1E7FZP8</accession>
<dbReference type="EMBL" id="KV784353">
    <property type="protein sequence ID" value="OEU23631.1"/>
    <property type="molecule type" value="Genomic_DNA"/>
</dbReference>